<dbReference type="AlphaFoldDB" id="A0A0B6S7B3"/>
<dbReference type="EMBL" id="CP002581">
    <property type="protein sequence ID" value="AJK48146.1"/>
    <property type="molecule type" value="Genomic_DNA"/>
</dbReference>
<dbReference type="InterPro" id="IPR046696">
    <property type="entry name" value="DUF6566"/>
</dbReference>
<keyword evidence="3" id="KW-1185">Reference proteome</keyword>
<evidence type="ECO:0000259" key="1">
    <source>
        <dbReference type="Pfam" id="PF20204"/>
    </source>
</evidence>
<dbReference type="Proteomes" id="UP000031838">
    <property type="component" value="Chromosome 2"/>
</dbReference>
<accession>A0A0B6S7B3</accession>
<dbReference type="Pfam" id="PF20204">
    <property type="entry name" value="DUF6566"/>
    <property type="match status" value="1"/>
</dbReference>
<dbReference type="KEGG" id="bgp:BGL_2c00480"/>
<evidence type="ECO:0000313" key="2">
    <source>
        <dbReference type="EMBL" id="AJK48146.1"/>
    </source>
</evidence>
<feature type="domain" description="DUF6566" evidence="1">
    <location>
        <begin position="8"/>
        <end position="78"/>
    </location>
</feature>
<name>A0A0B6S7B3_BURPL</name>
<dbReference type="HOGENOM" id="CLU_179824_0_0_4"/>
<organism evidence="2 3">
    <name type="scientific">Burkholderia plantarii</name>
    <dbReference type="NCBI Taxonomy" id="41899"/>
    <lineage>
        <taxon>Bacteria</taxon>
        <taxon>Pseudomonadati</taxon>
        <taxon>Pseudomonadota</taxon>
        <taxon>Betaproteobacteria</taxon>
        <taxon>Burkholderiales</taxon>
        <taxon>Burkholderiaceae</taxon>
        <taxon>Burkholderia</taxon>
    </lineage>
</organism>
<reference evidence="3" key="1">
    <citation type="submission" date="2011-03" db="EMBL/GenBank/DDBJ databases">
        <authorList>
            <person name="Voget S."/>
            <person name="Streit W.R."/>
            <person name="Jaeger K.E."/>
            <person name="Daniel R."/>
        </authorList>
    </citation>
    <scope>NUCLEOTIDE SEQUENCE [LARGE SCALE GENOMIC DNA]</scope>
    <source>
        <strain evidence="3">PG1</strain>
    </source>
</reference>
<sequence>MEPERTVTSDSYRGHVIAVTAHRNERGAWVPSVTLTREGAPVGQPLPEPVDPEWLTEEEAVRAGIERGRFAVDREQAQQ</sequence>
<gene>
    <name evidence="2" type="ORF">BGL_2c00480</name>
</gene>
<evidence type="ECO:0000313" key="3">
    <source>
        <dbReference type="Proteomes" id="UP000031838"/>
    </source>
</evidence>
<protein>
    <recommendedName>
        <fullName evidence="1">DUF6566 domain-containing protein</fullName>
    </recommendedName>
</protein>
<proteinExistence type="predicted"/>
<reference evidence="2 3" key="2">
    <citation type="journal article" date="2016" name="Appl. Microbiol. Biotechnol.">
        <title>Mutations improving production and secretion of extracellular lipase by Burkholderia glumae PG1.</title>
        <authorList>
            <person name="Knapp A."/>
            <person name="Voget S."/>
            <person name="Gao R."/>
            <person name="Zaburannyi N."/>
            <person name="Krysciak D."/>
            <person name="Breuer M."/>
            <person name="Hauer B."/>
            <person name="Streit W.R."/>
            <person name="Muller R."/>
            <person name="Daniel R."/>
            <person name="Jaeger K.E."/>
        </authorList>
    </citation>
    <scope>NUCLEOTIDE SEQUENCE [LARGE SCALE GENOMIC DNA]</scope>
    <source>
        <strain evidence="2 3">PG1</strain>
    </source>
</reference>